<dbReference type="Proteomes" id="UP000309788">
    <property type="component" value="Unassembled WGS sequence"/>
</dbReference>
<reference evidence="2 3" key="1">
    <citation type="submission" date="2019-05" db="EMBL/GenBank/DDBJ databases">
        <authorList>
            <person name="Qu J.-H."/>
        </authorList>
    </citation>
    <scope>NUCLEOTIDE SEQUENCE [LARGE SCALE GENOMIC DNA]</scope>
    <source>
        <strain evidence="2 3">Z12</strain>
    </source>
</reference>
<sequence>MSKLYNILSLKCPRCRKGKLFAKHNPYSFKGSLDMPKHCPVCDQDFMIEPGFYIGALWTSFPIVILIMAILSVILLIGFKMDLNWFFVTIAVVLFLLQPVIIRLGRAIWIHIFVDYEKTLTEK</sequence>
<feature type="transmembrane region" description="Helical" evidence="1">
    <location>
        <begin position="52"/>
        <end position="77"/>
    </location>
</feature>
<evidence type="ECO:0000313" key="3">
    <source>
        <dbReference type="Proteomes" id="UP000309788"/>
    </source>
</evidence>
<keyword evidence="1" id="KW-0812">Transmembrane</keyword>
<dbReference type="InterPro" id="IPR009325">
    <property type="entry name" value="DUF983"/>
</dbReference>
<accession>A0A5R9KDN3</accession>
<protein>
    <submittedName>
        <fullName evidence="2">DUF983 domain-containing protein</fullName>
    </submittedName>
</protein>
<keyword evidence="1" id="KW-1133">Transmembrane helix</keyword>
<dbReference type="Pfam" id="PF06170">
    <property type="entry name" value="DUF983"/>
    <property type="match status" value="1"/>
</dbReference>
<evidence type="ECO:0000313" key="2">
    <source>
        <dbReference type="EMBL" id="TLU94203.1"/>
    </source>
</evidence>
<name>A0A5R9KDN3_9BACT</name>
<dbReference type="AlphaFoldDB" id="A0A5R9KDN3"/>
<keyword evidence="3" id="KW-1185">Reference proteome</keyword>
<evidence type="ECO:0000256" key="1">
    <source>
        <dbReference type="SAM" id="Phobius"/>
    </source>
</evidence>
<keyword evidence="1" id="KW-0472">Membrane</keyword>
<dbReference type="RefSeq" id="WP_138280831.1">
    <property type="nucleotide sequence ID" value="NZ_BMGE01000002.1"/>
</dbReference>
<dbReference type="EMBL" id="VCEI01000021">
    <property type="protein sequence ID" value="TLU94203.1"/>
    <property type="molecule type" value="Genomic_DNA"/>
</dbReference>
<dbReference type="OrthoDB" id="9790326at2"/>
<organism evidence="2 3">
    <name type="scientific">Dyadobacter sediminis</name>
    <dbReference type="NCBI Taxonomy" id="1493691"/>
    <lineage>
        <taxon>Bacteria</taxon>
        <taxon>Pseudomonadati</taxon>
        <taxon>Bacteroidota</taxon>
        <taxon>Cytophagia</taxon>
        <taxon>Cytophagales</taxon>
        <taxon>Spirosomataceae</taxon>
        <taxon>Dyadobacter</taxon>
    </lineage>
</organism>
<feature type="transmembrane region" description="Helical" evidence="1">
    <location>
        <begin position="83"/>
        <end position="102"/>
    </location>
</feature>
<proteinExistence type="predicted"/>
<comment type="caution">
    <text evidence="2">The sequence shown here is derived from an EMBL/GenBank/DDBJ whole genome shotgun (WGS) entry which is preliminary data.</text>
</comment>
<gene>
    <name evidence="2" type="ORF">FEM55_08070</name>
</gene>